<proteinExistence type="predicted"/>
<name>A0A0D2PHW5_HYPSF</name>
<keyword evidence="3" id="KW-1185">Reference proteome</keyword>
<dbReference type="Proteomes" id="UP000054270">
    <property type="component" value="Unassembled WGS sequence"/>
</dbReference>
<sequence>MAHASSSPPTPARPFLADAYYYDDTLRHDLNLARCPPLSQPPPTAAARTNPTTSHTVAFAEGAAPPADDSPLQPVWLPSSSNGSWMNHARVSMPTLSTTTQHSPAYALRHHLSTACRRDKASCITVLAALHATNAAAQPQSSSCSWHSSTRSFPPSPGMSLMTQHSRHTPRLPLISLATLPQPAGTRRPPLVSPQAASLPGSSHV</sequence>
<dbReference type="AlphaFoldDB" id="A0A0D2PHW5"/>
<evidence type="ECO:0000313" key="2">
    <source>
        <dbReference type="EMBL" id="KJA19635.1"/>
    </source>
</evidence>
<accession>A0A0D2PHW5</accession>
<feature type="region of interest" description="Disordered" evidence="1">
    <location>
        <begin position="138"/>
        <end position="167"/>
    </location>
</feature>
<gene>
    <name evidence="2" type="ORF">HYPSUDRAFT_204378</name>
</gene>
<reference evidence="3" key="1">
    <citation type="submission" date="2014-04" db="EMBL/GenBank/DDBJ databases">
        <title>Evolutionary Origins and Diversification of the Mycorrhizal Mutualists.</title>
        <authorList>
            <consortium name="DOE Joint Genome Institute"/>
            <consortium name="Mycorrhizal Genomics Consortium"/>
            <person name="Kohler A."/>
            <person name="Kuo A."/>
            <person name="Nagy L.G."/>
            <person name="Floudas D."/>
            <person name="Copeland A."/>
            <person name="Barry K.W."/>
            <person name="Cichocki N."/>
            <person name="Veneault-Fourrey C."/>
            <person name="LaButti K."/>
            <person name="Lindquist E.A."/>
            <person name="Lipzen A."/>
            <person name="Lundell T."/>
            <person name="Morin E."/>
            <person name="Murat C."/>
            <person name="Riley R."/>
            <person name="Ohm R."/>
            <person name="Sun H."/>
            <person name="Tunlid A."/>
            <person name="Henrissat B."/>
            <person name="Grigoriev I.V."/>
            <person name="Hibbett D.S."/>
            <person name="Martin F."/>
        </authorList>
    </citation>
    <scope>NUCLEOTIDE SEQUENCE [LARGE SCALE GENOMIC DNA]</scope>
    <source>
        <strain evidence="3">FD-334 SS-4</strain>
    </source>
</reference>
<evidence type="ECO:0000256" key="1">
    <source>
        <dbReference type="SAM" id="MobiDB-lite"/>
    </source>
</evidence>
<dbReference type="EMBL" id="KN817575">
    <property type="protein sequence ID" value="KJA19635.1"/>
    <property type="molecule type" value="Genomic_DNA"/>
</dbReference>
<feature type="region of interest" description="Disordered" evidence="1">
    <location>
        <begin position="181"/>
        <end position="205"/>
    </location>
</feature>
<organism evidence="2 3">
    <name type="scientific">Hypholoma sublateritium (strain FD-334 SS-4)</name>
    <dbReference type="NCBI Taxonomy" id="945553"/>
    <lineage>
        <taxon>Eukaryota</taxon>
        <taxon>Fungi</taxon>
        <taxon>Dikarya</taxon>
        <taxon>Basidiomycota</taxon>
        <taxon>Agaricomycotina</taxon>
        <taxon>Agaricomycetes</taxon>
        <taxon>Agaricomycetidae</taxon>
        <taxon>Agaricales</taxon>
        <taxon>Agaricineae</taxon>
        <taxon>Strophariaceae</taxon>
        <taxon>Hypholoma</taxon>
    </lineage>
</organism>
<feature type="compositionally biased region" description="Low complexity" evidence="1">
    <location>
        <begin position="138"/>
        <end position="152"/>
    </location>
</feature>
<protein>
    <submittedName>
        <fullName evidence="2">Uncharacterized protein</fullName>
    </submittedName>
</protein>
<evidence type="ECO:0000313" key="3">
    <source>
        <dbReference type="Proteomes" id="UP000054270"/>
    </source>
</evidence>